<dbReference type="eggNOG" id="COG3467">
    <property type="taxonomic scope" value="Bacteria"/>
</dbReference>
<gene>
    <name evidence="1" type="ordered locus">Tlet_1586</name>
</gene>
<dbReference type="OrthoDB" id="9794935at2"/>
<proteinExistence type="predicted"/>
<dbReference type="AlphaFoldDB" id="A8F7K6"/>
<dbReference type="InterPro" id="IPR012349">
    <property type="entry name" value="Split_barrel_FMN-bd"/>
</dbReference>
<reference evidence="1 2" key="2">
    <citation type="journal article" date="2009" name="Proc. Natl. Acad. Sci. U.S.A.">
        <title>On the chimeric nature, thermophilic origin, and phylogenetic placement of the Thermotogales.</title>
        <authorList>
            <person name="Zhaxybayeva O."/>
            <person name="Swithers K.S."/>
            <person name="Lapierre P."/>
            <person name="Fournier G.P."/>
            <person name="Bickhart D.M."/>
            <person name="DeBoy R.T."/>
            <person name="Nelson K.E."/>
            <person name="Nesbo C.L."/>
            <person name="Doolittle W.F."/>
            <person name="Gogarten J.P."/>
            <person name="Noll K.M."/>
        </authorList>
    </citation>
    <scope>NUCLEOTIDE SEQUENCE [LARGE SCALE GENOMIC DNA]</scope>
    <source>
        <strain evidence="2">ATCC BAA-301 / DSM 14385 / NBRC 107922 / TMO</strain>
    </source>
</reference>
<sequence length="155" mass="17665">MFRPVRRSERQLSVQEAYKILEKGQYGVLSTWDGEFPYCVPVNYVFIDGYIYFHTALDGHKVDSIKNYPKVCFNVVAENEILAQKLSTKYESATVFGRAEFVDGEEKKQALHNLVKKLAPGYENEGEKCILSMLNQTGVVRISIDYITAKANRGK</sequence>
<evidence type="ECO:0000313" key="2">
    <source>
        <dbReference type="Proteomes" id="UP000002016"/>
    </source>
</evidence>
<dbReference type="PANTHER" id="PTHR34071:SF2">
    <property type="entry name" value="FLAVIN-NUCLEOTIDE-BINDING PROTEIN"/>
    <property type="match status" value="1"/>
</dbReference>
<dbReference type="Gene3D" id="2.30.110.10">
    <property type="entry name" value="Electron Transport, Fmn-binding Protein, Chain A"/>
    <property type="match status" value="1"/>
</dbReference>
<accession>A8F7K6</accession>
<protein>
    <submittedName>
        <fullName evidence="1">Pyridoxamine 5'-phosphate oxidase-related FMN-binding</fullName>
    </submittedName>
</protein>
<dbReference type="InterPro" id="IPR024747">
    <property type="entry name" value="Pyridox_Oxase-rel"/>
</dbReference>
<dbReference type="Pfam" id="PF12900">
    <property type="entry name" value="Pyridox_ox_2"/>
    <property type="match status" value="1"/>
</dbReference>
<dbReference type="RefSeq" id="WP_012003616.1">
    <property type="nucleotide sequence ID" value="NC_009828.1"/>
</dbReference>
<evidence type="ECO:0000313" key="1">
    <source>
        <dbReference type="EMBL" id="ABV34140.1"/>
    </source>
</evidence>
<dbReference type="SUPFAM" id="SSF50475">
    <property type="entry name" value="FMN-binding split barrel"/>
    <property type="match status" value="1"/>
</dbReference>
<dbReference type="PANTHER" id="PTHR34071">
    <property type="entry name" value="5-NITROIMIDAZOLE ANTIBIOTICS RESISTANCE PROTEIN, NIMA-FAMILY-RELATED PROTEIN-RELATED"/>
    <property type="match status" value="1"/>
</dbReference>
<name>A8F7K6_PSELT</name>
<dbReference type="Proteomes" id="UP000002016">
    <property type="component" value="Chromosome"/>
</dbReference>
<organism evidence="1 2">
    <name type="scientific">Pseudothermotoga lettingae (strain ATCC BAA-301 / DSM 14385 / NBRC 107922 / TMO)</name>
    <name type="common">Thermotoga lettingae</name>
    <dbReference type="NCBI Taxonomy" id="416591"/>
    <lineage>
        <taxon>Bacteria</taxon>
        <taxon>Thermotogati</taxon>
        <taxon>Thermotogota</taxon>
        <taxon>Thermotogae</taxon>
        <taxon>Thermotogales</taxon>
        <taxon>Thermotogaceae</taxon>
        <taxon>Pseudothermotoga</taxon>
    </lineage>
</organism>
<dbReference type="HOGENOM" id="CLU_067890_2_2_0"/>
<dbReference type="KEGG" id="tle:Tlet_1586"/>
<dbReference type="EMBL" id="CP000812">
    <property type="protein sequence ID" value="ABV34140.1"/>
    <property type="molecule type" value="Genomic_DNA"/>
</dbReference>
<keyword evidence="2" id="KW-1185">Reference proteome</keyword>
<reference evidence="1 2" key="1">
    <citation type="submission" date="2007-08" db="EMBL/GenBank/DDBJ databases">
        <title>Complete sequence of Thermotoga lettingae TMO.</title>
        <authorList>
            <consortium name="US DOE Joint Genome Institute"/>
            <person name="Copeland A."/>
            <person name="Lucas S."/>
            <person name="Lapidus A."/>
            <person name="Barry K."/>
            <person name="Glavina del Rio T."/>
            <person name="Dalin E."/>
            <person name="Tice H."/>
            <person name="Pitluck S."/>
            <person name="Foster B."/>
            <person name="Bruce D."/>
            <person name="Schmutz J."/>
            <person name="Larimer F."/>
            <person name="Land M."/>
            <person name="Hauser L."/>
            <person name="Kyrpides N."/>
            <person name="Mikhailova N."/>
            <person name="Nelson K."/>
            <person name="Gogarten J.P."/>
            <person name="Noll K."/>
            <person name="Richardson P."/>
        </authorList>
    </citation>
    <scope>NUCLEOTIDE SEQUENCE [LARGE SCALE GENOMIC DNA]</scope>
    <source>
        <strain evidence="2">ATCC BAA-301 / DSM 14385 / NBRC 107922 / TMO</strain>
    </source>
</reference>